<organism evidence="2 3">
    <name type="scientific">Amycolatopsis alba DSM 44262</name>
    <dbReference type="NCBI Taxonomy" id="1125972"/>
    <lineage>
        <taxon>Bacteria</taxon>
        <taxon>Bacillati</taxon>
        <taxon>Actinomycetota</taxon>
        <taxon>Actinomycetes</taxon>
        <taxon>Pseudonocardiales</taxon>
        <taxon>Pseudonocardiaceae</taxon>
        <taxon>Amycolatopsis</taxon>
    </lineage>
</organism>
<gene>
    <name evidence="2" type="ORF">CFP75_42705</name>
</gene>
<keyword evidence="3" id="KW-1185">Reference proteome</keyword>
<comment type="caution">
    <text evidence="2">The sequence shown here is derived from an EMBL/GenBank/DDBJ whole genome shotgun (WGS) entry which is preliminary data.</text>
</comment>
<dbReference type="AlphaFoldDB" id="A0A229R712"/>
<dbReference type="EMBL" id="NMQU01000202">
    <property type="protein sequence ID" value="OXM42453.1"/>
    <property type="molecule type" value="Genomic_DNA"/>
</dbReference>
<reference evidence="2 3" key="1">
    <citation type="submission" date="2017-07" db="EMBL/GenBank/DDBJ databases">
        <title>Amycolatopsis alba DSM 44262 Genome sequencing and assembly.</title>
        <authorList>
            <person name="Kaur N."/>
            <person name="Mayilraj S."/>
        </authorList>
    </citation>
    <scope>NUCLEOTIDE SEQUENCE [LARGE SCALE GENOMIC DNA]</scope>
    <source>
        <strain evidence="2 3">DSM 44262</strain>
    </source>
</reference>
<evidence type="ECO:0000256" key="1">
    <source>
        <dbReference type="SAM" id="MobiDB-lite"/>
    </source>
</evidence>
<evidence type="ECO:0000313" key="2">
    <source>
        <dbReference type="EMBL" id="OXM42453.1"/>
    </source>
</evidence>
<proteinExistence type="predicted"/>
<feature type="compositionally biased region" description="Basic and acidic residues" evidence="1">
    <location>
        <begin position="56"/>
        <end position="68"/>
    </location>
</feature>
<feature type="region of interest" description="Disordered" evidence="1">
    <location>
        <begin position="21"/>
        <end position="72"/>
    </location>
</feature>
<dbReference type="Proteomes" id="UP000215563">
    <property type="component" value="Unassembled WGS sequence"/>
</dbReference>
<protein>
    <submittedName>
        <fullName evidence="2">Uncharacterized protein</fullName>
    </submittedName>
</protein>
<accession>A0A229R712</accession>
<sequence>MHELGLLGFRRPRRELVEPVEAAGRGEPEPHGLPGFVGLDAIPHRPVPAVGSGTERPVEPHRRPRADGPKPVVVSGQCVDQLAHALLRHVDDPGMPVPHAHRASQF</sequence>
<name>A0A229R712_AMYAL</name>
<evidence type="ECO:0000313" key="3">
    <source>
        <dbReference type="Proteomes" id="UP000215563"/>
    </source>
</evidence>